<dbReference type="KEGG" id="mpro:BJP34_23485"/>
<keyword evidence="1" id="KW-0175">Coiled coil</keyword>
<evidence type="ECO:0000313" key="4">
    <source>
        <dbReference type="EMBL" id="AOX01996.1"/>
    </source>
</evidence>
<evidence type="ECO:0000256" key="2">
    <source>
        <dbReference type="SAM" id="MobiDB-lite"/>
    </source>
</evidence>
<feature type="compositionally biased region" description="Basic and acidic residues" evidence="2">
    <location>
        <begin position="134"/>
        <end position="168"/>
    </location>
</feature>
<sequence length="577" mass="66835">MVRRQFVHRKHQEPQKKSDDSWILQRSAVRRVPTKTQESQKSKDSWILQRSAVHEVPAKNLRQPPDFVVRPNLRQPPDFVVRPNLRQPPDFVVKPNKGIQVDLTQIPVRNYSETPFQPRMRSHLQVQQLVTKDGSAKQQEEGRSDIETPVQRQEDKRETENKTGLPDHLKEGIERLSGYNLSGVRVNYNSPKPAQLNAHAYTQGQSIEVAPGQERHVPHEAWHVVQQMQGRVKEEFKMNGVKVNGNRELEREADAMGGRAEKSKLKLHRSTEGKKQRRFPTSRNIRNFKTRMTKICKKDNSDNQEQLIVQRVNIGDKEIKSNSTIEDIKSALKWNGFQIGLNNNALNKNEWKELLNELNELIDKQNQEKEELLNTIIEDIEWIIQGLEDKEGQDENFDKQEQDEELDDVDEFDNEKFKNKMAAIVNKFGWDAFPEETKKLQLLGVHQTDPKNVTSLVENGPDQTRIGQGHGSGKGEGFYVTPVKKKQNLLKQVTAMDYGEGLVAVYVPKTFEELLLITTLGQNVDEMEQDEDKDSWDYYITEKRGEIIIPPRNFEKVKIVIDPKVLEFKQKNQNKKK</sequence>
<proteinExistence type="predicted"/>
<name>A0A1D8TX07_9CYAN</name>
<dbReference type="AlphaFoldDB" id="A0A1D8TX07"/>
<protein>
    <recommendedName>
        <fullName evidence="3">eCIS core domain-containing protein</fullName>
    </recommendedName>
</protein>
<accession>A0A1D8TX07</accession>
<dbReference type="STRING" id="1458985.BJP34_23485"/>
<feature type="coiled-coil region" evidence="1">
    <location>
        <begin position="348"/>
        <end position="375"/>
    </location>
</feature>
<evidence type="ECO:0000256" key="1">
    <source>
        <dbReference type="SAM" id="Coils"/>
    </source>
</evidence>
<dbReference type="Pfam" id="PF13699">
    <property type="entry name" value="eCIS_core"/>
    <property type="match status" value="1"/>
</dbReference>
<dbReference type="EMBL" id="CP017599">
    <property type="protein sequence ID" value="AOX01996.1"/>
    <property type="molecule type" value="Genomic_DNA"/>
</dbReference>
<organism evidence="4 5">
    <name type="scientific">Moorena producens PAL-8-15-08-1</name>
    <dbReference type="NCBI Taxonomy" id="1458985"/>
    <lineage>
        <taxon>Bacteria</taxon>
        <taxon>Bacillati</taxon>
        <taxon>Cyanobacteriota</taxon>
        <taxon>Cyanophyceae</taxon>
        <taxon>Coleofasciculales</taxon>
        <taxon>Coleofasciculaceae</taxon>
        <taxon>Moorena</taxon>
    </lineage>
</organism>
<feature type="region of interest" description="Disordered" evidence="2">
    <location>
        <begin position="1"/>
        <end position="46"/>
    </location>
</feature>
<feature type="region of interest" description="Disordered" evidence="2">
    <location>
        <begin position="130"/>
        <end position="168"/>
    </location>
</feature>
<feature type="domain" description="eCIS core" evidence="3">
    <location>
        <begin position="165"/>
        <end position="230"/>
    </location>
</feature>
<evidence type="ECO:0000313" key="5">
    <source>
        <dbReference type="Proteomes" id="UP000177870"/>
    </source>
</evidence>
<dbReference type="Proteomes" id="UP000177870">
    <property type="component" value="Chromosome"/>
</dbReference>
<gene>
    <name evidence="4" type="ORF">BJP34_23485</name>
</gene>
<dbReference type="RefSeq" id="WP_070394423.1">
    <property type="nucleotide sequence ID" value="NZ_CP017599.1"/>
</dbReference>
<evidence type="ECO:0000259" key="3">
    <source>
        <dbReference type="Pfam" id="PF13699"/>
    </source>
</evidence>
<reference evidence="5" key="1">
    <citation type="submission" date="2016-10" db="EMBL/GenBank/DDBJ databases">
        <title>Comparative genomics uncovers the prolific and rare metabolic potential of the cyanobacterial genus Moorea.</title>
        <authorList>
            <person name="Leao T."/>
            <person name="Castelao G."/>
            <person name="Korobeynikov A."/>
            <person name="Monroe E.A."/>
            <person name="Podell S."/>
            <person name="Glukhov E."/>
            <person name="Allen E."/>
            <person name="Gerwick W.H."/>
            <person name="Gerwick L."/>
        </authorList>
    </citation>
    <scope>NUCLEOTIDE SEQUENCE [LARGE SCALE GENOMIC DNA]</scope>
    <source>
        <strain evidence="5">PAL-8-15-08-1</strain>
    </source>
</reference>
<dbReference type="InterPro" id="IPR025295">
    <property type="entry name" value="eCIS_core_dom"/>
</dbReference>
<feature type="compositionally biased region" description="Basic residues" evidence="2">
    <location>
        <begin position="1"/>
        <end position="11"/>
    </location>
</feature>